<feature type="compositionally biased region" description="Polar residues" evidence="1">
    <location>
        <begin position="69"/>
        <end position="89"/>
    </location>
</feature>
<organism evidence="2 3">
    <name type="scientific">Cinchona calisaya</name>
    <dbReference type="NCBI Taxonomy" id="153742"/>
    <lineage>
        <taxon>Eukaryota</taxon>
        <taxon>Viridiplantae</taxon>
        <taxon>Streptophyta</taxon>
        <taxon>Embryophyta</taxon>
        <taxon>Tracheophyta</taxon>
        <taxon>Spermatophyta</taxon>
        <taxon>Magnoliopsida</taxon>
        <taxon>eudicotyledons</taxon>
        <taxon>Gunneridae</taxon>
        <taxon>Pentapetalae</taxon>
        <taxon>asterids</taxon>
        <taxon>lamiids</taxon>
        <taxon>Gentianales</taxon>
        <taxon>Rubiaceae</taxon>
        <taxon>Cinchonoideae</taxon>
        <taxon>Cinchoneae</taxon>
        <taxon>Cinchona</taxon>
    </lineage>
</organism>
<reference evidence="2 3" key="1">
    <citation type="submission" date="2024-11" db="EMBL/GenBank/DDBJ databases">
        <title>A near-complete genome assembly of Cinchona calisaya.</title>
        <authorList>
            <person name="Lian D.C."/>
            <person name="Zhao X.W."/>
            <person name="Wei L."/>
        </authorList>
    </citation>
    <scope>NUCLEOTIDE SEQUENCE [LARGE SCALE GENOMIC DNA]</scope>
    <source>
        <tissue evidence="2">Nenye</tissue>
    </source>
</reference>
<dbReference type="Proteomes" id="UP001630127">
    <property type="component" value="Unassembled WGS sequence"/>
</dbReference>
<evidence type="ECO:0000313" key="3">
    <source>
        <dbReference type="Proteomes" id="UP001630127"/>
    </source>
</evidence>
<feature type="region of interest" description="Disordered" evidence="1">
    <location>
        <begin position="1"/>
        <end position="49"/>
    </location>
</feature>
<dbReference type="AlphaFoldDB" id="A0ABD2YIU1"/>
<feature type="region of interest" description="Disordered" evidence="1">
    <location>
        <begin position="69"/>
        <end position="93"/>
    </location>
</feature>
<evidence type="ECO:0000256" key="1">
    <source>
        <dbReference type="SAM" id="MobiDB-lite"/>
    </source>
</evidence>
<comment type="caution">
    <text evidence="2">The sequence shown here is derived from an EMBL/GenBank/DDBJ whole genome shotgun (WGS) entry which is preliminary data.</text>
</comment>
<protein>
    <submittedName>
        <fullName evidence="2">Uncharacterized protein</fullName>
    </submittedName>
</protein>
<gene>
    <name evidence="2" type="ORF">ACH5RR_032673</name>
</gene>
<sequence length="198" mass="21952">MAGPRKRGQPVKRQLQDQQVTKAVEDLGGSIRSSSRSTNSNSSNFLTPSSLPVCHVGNDIVVQSQTFESHASANNDDIQTSEENQNASRIDTDVRASGLPIPERMGPTRNLSLSRKMAAKETLSIKVNDNIQRIVGKDSQYFITETGCIVQKLAKLDVAKWSKLVVEHRLDLYNLVTISIALFLFLNPFNQMHVCLID</sequence>
<accession>A0ABD2YIU1</accession>
<feature type="compositionally biased region" description="Basic residues" evidence="1">
    <location>
        <begin position="1"/>
        <end position="10"/>
    </location>
</feature>
<feature type="compositionally biased region" description="Low complexity" evidence="1">
    <location>
        <begin position="30"/>
        <end position="49"/>
    </location>
</feature>
<keyword evidence="3" id="KW-1185">Reference proteome</keyword>
<proteinExistence type="predicted"/>
<evidence type="ECO:0000313" key="2">
    <source>
        <dbReference type="EMBL" id="KAL3507291.1"/>
    </source>
</evidence>
<dbReference type="EMBL" id="JBJUIK010000013">
    <property type="protein sequence ID" value="KAL3507291.1"/>
    <property type="molecule type" value="Genomic_DNA"/>
</dbReference>
<name>A0ABD2YIU1_9GENT</name>